<keyword evidence="1" id="KW-0812">Transmembrane</keyword>
<feature type="non-terminal residue" evidence="2">
    <location>
        <position position="1"/>
    </location>
</feature>
<organism evidence="2 3">
    <name type="scientific">Enterobacter cloacae</name>
    <dbReference type="NCBI Taxonomy" id="550"/>
    <lineage>
        <taxon>Bacteria</taxon>
        <taxon>Pseudomonadati</taxon>
        <taxon>Pseudomonadota</taxon>
        <taxon>Gammaproteobacteria</taxon>
        <taxon>Enterobacterales</taxon>
        <taxon>Enterobacteriaceae</taxon>
        <taxon>Enterobacter</taxon>
        <taxon>Enterobacter cloacae complex</taxon>
    </lineage>
</organism>
<keyword evidence="1" id="KW-0472">Membrane</keyword>
<keyword evidence="2" id="KW-0808">Transferase</keyword>
<proteinExistence type="predicted"/>
<evidence type="ECO:0000313" key="2">
    <source>
        <dbReference type="EMBL" id="RAZ62146.1"/>
    </source>
</evidence>
<feature type="transmembrane region" description="Helical" evidence="1">
    <location>
        <begin position="6"/>
        <end position="29"/>
    </location>
</feature>
<dbReference type="AlphaFoldDB" id="A0A330G5H4"/>
<comment type="caution">
    <text evidence="2">The sequence shown here is derived from an EMBL/GenBank/DDBJ whole genome shotgun (WGS) entry which is preliminary data.</text>
</comment>
<keyword evidence="1" id="KW-1133">Transmembrane helix</keyword>
<name>A0A330G5H4_ENTCL</name>
<dbReference type="GO" id="GO:0016740">
    <property type="term" value="F:transferase activity"/>
    <property type="evidence" value="ECO:0007669"/>
    <property type="project" value="UniProtKB-KW"/>
</dbReference>
<reference evidence="2 3" key="1">
    <citation type="submission" date="2018-06" db="EMBL/GenBank/DDBJ databases">
        <title>ACT-28, a chromosomally-encoded AmpC with carbapenemase activity from Enterobacter kobei.</title>
        <authorList>
            <person name="Jousset A.B."/>
            <person name="Oueslati S."/>
            <person name="Bernabeu S."/>
            <person name="Takissian J."/>
            <person name="Creton E."/>
            <person name="Vogel A."/>
            <person name="Cotellon G."/>
            <person name="Bonnin R.A."/>
            <person name="Dortet L."/>
            <person name="Naas T."/>
        </authorList>
    </citation>
    <scope>NUCLEOTIDE SEQUENCE [LARGE SCALE GENOMIC DNA]</scope>
    <source>
        <strain evidence="2 3">99B3</strain>
    </source>
</reference>
<sequence length="93" mass="10364">LIRTFLRFFGIIGTILFSIGFLLGIRFLIKYFSGLGGGHVQSLILSAVLLIMGFQTILIAFVADLLSANRVLIEDLRFTVKKLSSTEKNKKDD</sequence>
<accession>A0A330G5H4</accession>
<evidence type="ECO:0000256" key="1">
    <source>
        <dbReference type="SAM" id="Phobius"/>
    </source>
</evidence>
<dbReference type="EMBL" id="QMDH01000067">
    <property type="protein sequence ID" value="RAZ62146.1"/>
    <property type="molecule type" value="Genomic_DNA"/>
</dbReference>
<feature type="transmembrane region" description="Helical" evidence="1">
    <location>
        <begin position="41"/>
        <end position="63"/>
    </location>
</feature>
<protein>
    <submittedName>
        <fullName evidence="2">Glycosyltransferase family 2 protein</fullName>
    </submittedName>
</protein>
<dbReference type="Proteomes" id="UP000251576">
    <property type="component" value="Unassembled WGS sequence"/>
</dbReference>
<evidence type="ECO:0000313" key="3">
    <source>
        <dbReference type="Proteomes" id="UP000251576"/>
    </source>
</evidence>
<gene>
    <name evidence="2" type="ORF">DP202_24775</name>
</gene>